<dbReference type="GO" id="GO:0035435">
    <property type="term" value="P:phosphate ion transmembrane transport"/>
    <property type="evidence" value="ECO:0007669"/>
    <property type="project" value="InterPro"/>
</dbReference>
<gene>
    <name evidence="10" type="ORF">A0123_02179</name>
</gene>
<dbReference type="PANTHER" id="PTHR42996">
    <property type="entry name" value="PHOSPHATE-BINDING PROTEIN PSTS"/>
    <property type="match status" value="1"/>
</dbReference>
<protein>
    <recommendedName>
        <fullName evidence="4 7">Phosphate-binding protein PstS</fullName>
    </recommendedName>
</protein>
<feature type="chain" id="PRO_5008590038" description="Phosphate-binding protein PstS" evidence="8">
    <location>
        <begin position="27"/>
        <end position="329"/>
    </location>
</feature>
<evidence type="ECO:0000256" key="1">
    <source>
        <dbReference type="ARBA" id="ARBA00002841"/>
    </source>
</evidence>
<evidence type="ECO:0000256" key="2">
    <source>
        <dbReference type="ARBA" id="ARBA00008725"/>
    </source>
</evidence>
<comment type="function">
    <text evidence="1 7">Part of the ABC transporter complex PstSACB involved in phosphate import.</text>
</comment>
<keyword evidence="6 7" id="KW-0592">Phosphate transport</keyword>
<dbReference type="Gene3D" id="3.40.190.10">
    <property type="entry name" value="Periplasmic binding protein-like II"/>
    <property type="match status" value="2"/>
</dbReference>
<accession>A0A1B6VJQ7</accession>
<keyword evidence="8" id="KW-0732">Signal</keyword>
<feature type="domain" description="PBP" evidence="9">
    <location>
        <begin position="28"/>
        <end position="299"/>
    </location>
</feature>
<evidence type="ECO:0000313" key="11">
    <source>
        <dbReference type="Proteomes" id="UP000077786"/>
    </source>
</evidence>
<dbReference type="NCBIfam" id="TIGR00975">
    <property type="entry name" value="3a0107s03"/>
    <property type="match status" value="1"/>
</dbReference>
<evidence type="ECO:0000256" key="7">
    <source>
        <dbReference type="PIRNR" id="PIRNR002756"/>
    </source>
</evidence>
<sequence>MFLSIRVLARQVMPMLLFMICGAAYSAPVAGAGSSFAAPLYRTWSDSLPSQAGLSLKYRSVGSGEGQKLVMAHKVDFGASDIPLPGNILDMQRLYQFPTAIGAIVVVINVPGVAADQMRLDGSTLVALFRGDITSWNDPRIRALNPDLRLPDLDVLPVHREEASGTSQVFSDYLRTQSPSWKPGSWGGGAEARGNDGVAASVRQSLGGIGFVEYAFARRNHLNTVKLKNHSGLFVAPETAAFKSSADSADWQHTDHYAVSLLDASGSQSWPIMSATFVLVPVHPPDQTTTSAVKAFFTYGLRHGDKALQDLDYIPLPNDVKNKILAEWP</sequence>
<reference evidence="10 11" key="1">
    <citation type="submission" date="2016-03" db="EMBL/GenBank/DDBJ databases">
        <title>Draft genome sequence of Gluconobacter cerinus strain CECT 9110.</title>
        <authorList>
            <person name="Sainz F."/>
            <person name="Mas A."/>
            <person name="Torija M.J."/>
        </authorList>
    </citation>
    <scope>NUCLEOTIDE SEQUENCE [LARGE SCALE GENOMIC DNA]</scope>
    <source>
        <strain evidence="10 11">CECT 9110</strain>
    </source>
</reference>
<dbReference type="InterPro" id="IPR050962">
    <property type="entry name" value="Phosphate-bind_PstS"/>
</dbReference>
<comment type="similarity">
    <text evidence="2 7">Belongs to the PstS family.</text>
</comment>
<dbReference type="Proteomes" id="UP000077786">
    <property type="component" value="Unassembled WGS sequence"/>
</dbReference>
<evidence type="ECO:0000313" key="10">
    <source>
        <dbReference type="EMBL" id="OAJ67207.1"/>
    </source>
</evidence>
<dbReference type="Pfam" id="PF12849">
    <property type="entry name" value="PBP_like_2"/>
    <property type="match status" value="1"/>
</dbReference>
<dbReference type="GO" id="GO:0043190">
    <property type="term" value="C:ATP-binding cassette (ABC) transporter complex"/>
    <property type="evidence" value="ECO:0007669"/>
    <property type="project" value="InterPro"/>
</dbReference>
<comment type="subunit">
    <text evidence="3 7">The complex is composed of two ATP-binding proteins (PstB), two transmembrane proteins (PstC and PstA) and a solute-binding protein (PstS).</text>
</comment>
<feature type="signal peptide" evidence="8">
    <location>
        <begin position="1"/>
        <end position="26"/>
    </location>
</feature>
<dbReference type="GO" id="GO:0042301">
    <property type="term" value="F:phosphate ion binding"/>
    <property type="evidence" value="ECO:0007669"/>
    <property type="project" value="InterPro"/>
</dbReference>
<proteinExistence type="inferred from homology"/>
<evidence type="ECO:0000256" key="3">
    <source>
        <dbReference type="ARBA" id="ARBA00011529"/>
    </source>
</evidence>
<evidence type="ECO:0000256" key="8">
    <source>
        <dbReference type="SAM" id="SignalP"/>
    </source>
</evidence>
<dbReference type="InterPro" id="IPR005673">
    <property type="entry name" value="ABC_phos-bd_PstS"/>
</dbReference>
<evidence type="ECO:0000256" key="6">
    <source>
        <dbReference type="ARBA" id="ARBA00022592"/>
    </source>
</evidence>
<evidence type="ECO:0000256" key="4">
    <source>
        <dbReference type="ARBA" id="ARBA00021889"/>
    </source>
</evidence>
<evidence type="ECO:0000259" key="9">
    <source>
        <dbReference type="Pfam" id="PF12849"/>
    </source>
</evidence>
<dbReference type="PIRSF" id="PIRSF002756">
    <property type="entry name" value="PstS"/>
    <property type="match status" value="1"/>
</dbReference>
<keyword evidence="5 7" id="KW-0813">Transport</keyword>
<dbReference type="CDD" id="cd13565">
    <property type="entry name" value="PBP2_PstS"/>
    <property type="match status" value="1"/>
</dbReference>
<dbReference type="OrthoDB" id="9801510at2"/>
<dbReference type="AlphaFoldDB" id="A0A1B6VJQ7"/>
<dbReference type="InterPro" id="IPR024370">
    <property type="entry name" value="PBP_domain"/>
</dbReference>
<name>A0A1B6VJQ7_9PROT</name>
<comment type="caution">
    <text evidence="10">The sequence shown here is derived from an EMBL/GenBank/DDBJ whole genome shotgun (WGS) entry which is preliminary data.</text>
</comment>
<dbReference type="PATRIC" id="fig|38307.3.peg.2257"/>
<organism evidence="10 11">
    <name type="scientific">Gluconobacter cerinus</name>
    <dbReference type="NCBI Taxonomy" id="38307"/>
    <lineage>
        <taxon>Bacteria</taxon>
        <taxon>Pseudomonadati</taxon>
        <taxon>Pseudomonadota</taxon>
        <taxon>Alphaproteobacteria</taxon>
        <taxon>Acetobacterales</taxon>
        <taxon>Acetobacteraceae</taxon>
        <taxon>Gluconobacter</taxon>
    </lineage>
</organism>
<dbReference type="SUPFAM" id="SSF53850">
    <property type="entry name" value="Periplasmic binding protein-like II"/>
    <property type="match status" value="1"/>
</dbReference>
<dbReference type="EMBL" id="LUTU01000009">
    <property type="protein sequence ID" value="OAJ67207.1"/>
    <property type="molecule type" value="Genomic_DNA"/>
</dbReference>
<dbReference type="PANTHER" id="PTHR42996:SF1">
    <property type="entry name" value="PHOSPHATE-BINDING PROTEIN PSTS"/>
    <property type="match status" value="1"/>
</dbReference>
<evidence type="ECO:0000256" key="5">
    <source>
        <dbReference type="ARBA" id="ARBA00022448"/>
    </source>
</evidence>